<keyword evidence="2" id="KW-1185">Reference proteome</keyword>
<proteinExistence type="predicted"/>
<dbReference type="GO" id="GO:0006450">
    <property type="term" value="P:regulation of translational fidelity"/>
    <property type="evidence" value="ECO:0007669"/>
    <property type="project" value="InterPro"/>
</dbReference>
<protein>
    <submittedName>
        <fullName evidence="1">Uncharacterized protein</fullName>
    </submittedName>
</protein>
<dbReference type="InterPro" id="IPR036113">
    <property type="entry name" value="Asp/Glu-ADT_sf_sub_c"/>
</dbReference>
<evidence type="ECO:0000313" key="2">
    <source>
        <dbReference type="Proteomes" id="UP000237752"/>
    </source>
</evidence>
<dbReference type="EMBL" id="PVUE01000009">
    <property type="protein sequence ID" value="PRZ41602.1"/>
    <property type="molecule type" value="Genomic_DNA"/>
</dbReference>
<dbReference type="AlphaFoldDB" id="A0A2T0ZZ25"/>
<accession>A0A2T0ZZ25</accession>
<dbReference type="Proteomes" id="UP000237752">
    <property type="component" value="Unassembled WGS sequence"/>
</dbReference>
<dbReference type="SUPFAM" id="SSF141000">
    <property type="entry name" value="Glu-tRNAGln amidotransferase C subunit"/>
    <property type="match status" value="1"/>
</dbReference>
<sequence>MARLDLSDARKEAVAPALDMVHGLVDLLDGIELGDVPPASSFNARWV</sequence>
<name>A0A2T0ZZ25_9ACTN</name>
<gene>
    <name evidence="1" type="ORF">CLV47_109149</name>
</gene>
<evidence type="ECO:0000313" key="1">
    <source>
        <dbReference type="EMBL" id="PRZ41602.1"/>
    </source>
</evidence>
<comment type="caution">
    <text evidence="1">The sequence shown here is derived from an EMBL/GenBank/DDBJ whole genome shotgun (WGS) entry which is preliminary data.</text>
</comment>
<organism evidence="1 2">
    <name type="scientific">Antricoccus suffuscus</name>
    <dbReference type="NCBI Taxonomy" id="1629062"/>
    <lineage>
        <taxon>Bacteria</taxon>
        <taxon>Bacillati</taxon>
        <taxon>Actinomycetota</taxon>
        <taxon>Actinomycetes</taxon>
        <taxon>Geodermatophilales</taxon>
        <taxon>Antricoccaceae</taxon>
        <taxon>Antricoccus</taxon>
    </lineage>
</organism>
<reference evidence="1 2" key="1">
    <citation type="submission" date="2018-03" db="EMBL/GenBank/DDBJ databases">
        <title>Genomic Encyclopedia of Archaeal and Bacterial Type Strains, Phase II (KMG-II): from individual species to whole genera.</title>
        <authorList>
            <person name="Goeker M."/>
        </authorList>
    </citation>
    <scope>NUCLEOTIDE SEQUENCE [LARGE SCALE GENOMIC DNA]</scope>
    <source>
        <strain evidence="1 2">DSM 100065</strain>
    </source>
</reference>